<dbReference type="InterPro" id="IPR027417">
    <property type="entry name" value="P-loop_NTPase"/>
</dbReference>
<dbReference type="GO" id="GO:0006260">
    <property type="term" value="P:DNA replication"/>
    <property type="evidence" value="ECO:0007669"/>
    <property type="project" value="TreeGrafter"/>
</dbReference>
<reference evidence="2 3" key="2">
    <citation type="submission" date="2009-02" db="EMBL/GenBank/DDBJ databases">
        <title>Draft genome sequence of Blautia hydrogenotrophica DSM 10507 (Ruminococcus hydrogenotrophicus DSM 10507).</title>
        <authorList>
            <person name="Sudarsanam P."/>
            <person name="Ley R."/>
            <person name="Guruge J."/>
            <person name="Turnbaugh P.J."/>
            <person name="Mahowald M."/>
            <person name="Liep D."/>
            <person name="Gordon J."/>
        </authorList>
    </citation>
    <scope>NUCLEOTIDE SEQUENCE [LARGE SCALE GENOMIC DNA]</scope>
    <source>
        <strain evidence="3">DSM 10507 / JCM 14656 / S5a33</strain>
    </source>
</reference>
<dbReference type="AlphaFoldDB" id="C0CS95"/>
<dbReference type="PANTHER" id="PTHR30050">
    <property type="entry name" value="CHROMOSOMAL REPLICATION INITIATOR PROTEIN DNAA"/>
    <property type="match status" value="1"/>
</dbReference>
<dbReference type="HOGENOM" id="CLU_062999_0_0_9"/>
<dbReference type="GeneID" id="86823108"/>
<dbReference type="Proteomes" id="UP000003100">
    <property type="component" value="Unassembled WGS sequence"/>
</dbReference>
<protein>
    <recommendedName>
        <fullName evidence="1">IstB-like ATP-binding domain-containing protein</fullName>
    </recommendedName>
</protein>
<feature type="domain" description="IstB-like ATP-binding" evidence="1">
    <location>
        <begin position="177"/>
        <end position="300"/>
    </location>
</feature>
<gene>
    <name evidence="2" type="ORF">RUMHYD_03747</name>
</gene>
<evidence type="ECO:0000313" key="2">
    <source>
        <dbReference type="EMBL" id="EEG47357.1"/>
    </source>
</evidence>
<dbReference type="InterPro" id="IPR020591">
    <property type="entry name" value="Chromosome_initiator_DnaA-like"/>
</dbReference>
<dbReference type="RefSeq" id="WP_005952389.1">
    <property type="nucleotide sequence ID" value="NZ_CP136423.1"/>
</dbReference>
<dbReference type="PATRIC" id="fig|476272.21.peg.430"/>
<dbReference type="PRINTS" id="PR00051">
    <property type="entry name" value="DNAA"/>
</dbReference>
<sequence>MLRNIEYETIMREYQRRQTKSRHEQEDRQAEVYRTSPRFREIDNEIAALSVQKARELLMGEPSTFNLKSRIQLLAQERQRLLEQYGFPPDYLLPRYQCNLCQDTGYIGHEKCSCFKKAVIDLLYGQSNLQEILEKENFDHFSFDYYSDKIKNDATGLSAKETAQAAFSKAKYFIAQFDTEFQNLFLYGDTGVGKTFLSHCIAKELLDSAHSVFYFSSFDLFDLFAQKTFTKNISAEEIDNYIFNCDLLIIDDLGTEMTNTFVSSQLFLCINERLMHKKSTIISTNLTLENFSDTYSERTFSRIASNFDMIKLIGKDIRIQKLFLGGNKHESK</sequence>
<dbReference type="PANTHER" id="PTHR30050:SF4">
    <property type="entry name" value="ATP-BINDING PROTEIN RV3427C IN INSERTION SEQUENCE-RELATED"/>
    <property type="match status" value="1"/>
</dbReference>
<dbReference type="Pfam" id="PF01695">
    <property type="entry name" value="IstB_IS21"/>
    <property type="match status" value="1"/>
</dbReference>
<evidence type="ECO:0000259" key="1">
    <source>
        <dbReference type="Pfam" id="PF01695"/>
    </source>
</evidence>
<keyword evidence="3" id="KW-1185">Reference proteome</keyword>
<evidence type="ECO:0000313" key="3">
    <source>
        <dbReference type="Proteomes" id="UP000003100"/>
    </source>
</evidence>
<reference evidence="2 3" key="1">
    <citation type="submission" date="2009-01" db="EMBL/GenBank/DDBJ databases">
        <authorList>
            <person name="Fulton L."/>
            <person name="Clifton S."/>
            <person name="Fulton B."/>
            <person name="Xu J."/>
            <person name="Minx P."/>
            <person name="Pepin K.H."/>
            <person name="Johnson M."/>
            <person name="Bhonagiri V."/>
            <person name="Nash W.E."/>
            <person name="Mardis E.R."/>
            <person name="Wilson R.K."/>
        </authorList>
    </citation>
    <scope>NUCLEOTIDE SEQUENCE [LARGE SCALE GENOMIC DNA]</scope>
    <source>
        <strain evidence="3">DSM 10507 / JCM 14656 / S5a33</strain>
    </source>
</reference>
<name>C0CS95_BLAHS</name>
<dbReference type="CDD" id="cd00009">
    <property type="entry name" value="AAA"/>
    <property type="match status" value="1"/>
</dbReference>
<organism evidence="2 3">
    <name type="scientific">Blautia hydrogenotrophica (strain DSM 10507 / JCM 14656 / S5a33)</name>
    <name type="common">Ruminococcus hydrogenotrophicus</name>
    <dbReference type="NCBI Taxonomy" id="476272"/>
    <lineage>
        <taxon>Bacteria</taxon>
        <taxon>Bacillati</taxon>
        <taxon>Bacillota</taxon>
        <taxon>Clostridia</taxon>
        <taxon>Lachnospirales</taxon>
        <taxon>Lachnospiraceae</taxon>
        <taxon>Blautia</taxon>
    </lineage>
</organism>
<dbReference type="NCBIfam" id="NF005304">
    <property type="entry name" value="PRK06835.1"/>
    <property type="match status" value="1"/>
</dbReference>
<dbReference type="GO" id="GO:0005524">
    <property type="term" value="F:ATP binding"/>
    <property type="evidence" value="ECO:0007669"/>
    <property type="project" value="InterPro"/>
</dbReference>
<dbReference type="SUPFAM" id="SSF52540">
    <property type="entry name" value="P-loop containing nucleoside triphosphate hydrolases"/>
    <property type="match status" value="1"/>
</dbReference>
<proteinExistence type="predicted"/>
<comment type="caution">
    <text evidence="2">The sequence shown here is derived from an EMBL/GenBank/DDBJ whole genome shotgun (WGS) entry which is preliminary data.</text>
</comment>
<dbReference type="InterPro" id="IPR002611">
    <property type="entry name" value="IstB_ATP-bd"/>
</dbReference>
<dbReference type="eggNOG" id="COG1484">
    <property type="taxonomic scope" value="Bacteria"/>
</dbReference>
<dbReference type="Gene3D" id="3.40.50.300">
    <property type="entry name" value="P-loop containing nucleotide triphosphate hydrolases"/>
    <property type="match status" value="1"/>
</dbReference>
<accession>C0CS95</accession>
<dbReference type="EMBL" id="ACBZ01000200">
    <property type="protein sequence ID" value="EEG47357.1"/>
    <property type="molecule type" value="Genomic_DNA"/>
</dbReference>